<dbReference type="RefSeq" id="WP_320426737.1">
    <property type="nucleotide sequence ID" value="NZ_JAXCLA010000012.1"/>
</dbReference>
<feature type="transmembrane region" description="Helical" evidence="1">
    <location>
        <begin position="123"/>
        <end position="145"/>
    </location>
</feature>
<evidence type="ECO:0000313" key="5">
    <source>
        <dbReference type="Proteomes" id="UP001285263"/>
    </source>
</evidence>
<feature type="transmembrane region" description="Helical" evidence="1">
    <location>
        <begin position="16"/>
        <end position="36"/>
    </location>
</feature>
<dbReference type="EMBL" id="JAXCLA010000012">
    <property type="protein sequence ID" value="MDY0748766.1"/>
    <property type="molecule type" value="Genomic_DNA"/>
</dbReference>
<organism evidence="4 5">
    <name type="scientific">Roseateles agri</name>
    <dbReference type="NCBI Taxonomy" id="3098619"/>
    <lineage>
        <taxon>Bacteria</taxon>
        <taxon>Pseudomonadati</taxon>
        <taxon>Pseudomonadota</taxon>
        <taxon>Betaproteobacteria</taxon>
        <taxon>Burkholderiales</taxon>
        <taxon>Sphaerotilaceae</taxon>
        <taxon>Roseateles</taxon>
    </lineage>
</organism>
<gene>
    <name evidence="4" type="ORF">SNE35_29985</name>
</gene>
<dbReference type="InterPro" id="IPR050640">
    <property type="entry name" value="Bact_2-comp_sensor_kinase"/>
</dbReference>
<dbReference type="SUPFAM" id="SSF55874">
    <property type="entry name" value="ATPase domain of HSP90 chaperone/DNA topoisomerase II/histidine kinase"/>
    <property type="match status" value="1"/>
</dbReference>
<dbReference type="PANTHER" id="PTHR34220">
    <property type="entry name" value="SENSOR HISTIDINE KINASE YPDA"/>
    <property type="match status" value="1"/>
</dbReference>
<keyword evidence="4" id="KW-0808">Transferase</keyword>
<feature type="transmembrane region" description="Helical" evidence="1">
    <location>
        <begin position="82"/>
        <end position="101"/>
    </location>
</feature>
<comment type="caution">
    <text evidence="4">The sequence shown here is derived from an EMBL/GenBank/DDBJ whole genome shotgun (WGS) entry which is preliminary data.</text>
</comment>
<feature type="domain" description="Histidine kinase/HSP90-like ATPase" evidence="2">
    <location>
        <begin position="268"/>
        <end position="364"/>
    </location>
</feature>
<evidence type="ECO:0000256" key="1">
    <source>
        <dbReference type="SAM" id="Phobius"/>
    </source>
</evidence>
<sequence>MPAAPSSPSTPNSRRLWLAYAGACLLAWLLYVLAGAEFQRGLWQLWVAVYQASLTLWPPMLLGFAVLPWVRSLQKQEFSAGVLAGVHVAAALLFGAAWQALEFGSAWAMFGIDHASAVLTQTLLWRAIWGVVVYAAIATGFTAALQTQRARAAAVAAAQAESALARAELAVISGKLNPHFLFNTLNTLIALTRKDPQAAEAALLRFAGMLRYVLDTKRSATDRVSLNEEIEFVRDYLALESLRLGGRLSIDWQLDPATLEDELPPLTLQPLVENSILHGVAPRVMGGSIRIRSSRNALSQGLELSIEDDGPGCDPAKLEDKPGGRRGIGLAALQRRFALDYEGRARLRVQTAPGAGFRVDLLIPQ</sequence>
<keyword evidence="1" id="KW-0812">Transmembrane</keyword>
<keyword evidence="5" id="KW-1185">Reference proteome</keyword>
<evidence type="ECO:0000313" key="4">
    <source>
        <dbReference type="EMBL" id="MDY0748766.1"/>
    </source>
</evidence>
<evidence type="ECO:0000259" key="2">
    <source>
        <dbReference type="Pfam" id="PF02518"/>
    </source>
</evidence>
<dbReference type="Pfam" id="PF02518">
    <property type="entry name" value="HATPase_c"/>
    <property type="match status" value="1"/>
</dbReference>
<dbReference type="InterPro" id="IPR036890">
    <property type="entry name" value="HATPase_C_sf"/>
</dbReference>
<dbReference type="Gene3D" id="3.30.565.10">
    <property type="entry name" value="Histidine kinase-like ATPase, C-terminal domain"/>
    <property type="match status" value="1"/>
</dbReference>
<dbReference type="InterPro" id="IPR010559">
    <property type="entry name" value="Sig_transdc_His_kin_internal"/>
</dbReference>
<dbReference type="InterPro" id="IPR003594">
    <property type="entry name" value="HATPase_dom"/>
</dbReference>
<name>A0ABU5DR20_9BURK</name>
<protein>
    <submittedName>
        <fullName evidence="4">Histidine kinase</fullName>
    </submittedName>
</protein>
<reference evidence="4 5" key="1">
    <citation type="submission" date="2023-11" db="EMBL/GenBank/DDBJ databases">
        <title>Paucibacter sp. nov., isolated from fresh soil in Korea.</title>
        <authorList>
            <person name="Le N.T.T."/>
        </authorList>
    </citation>
    <scope>NUCLEOTIDE SEQUENCE [LARGE SCALE GENOMIC DNA]</scope>
    <source>
        <strain evidence="4 5">R3-3</strain>
    </source>
</reference>
<keyword evidence="4" id="KW-0418">Kinase</keyword>
<proteinExistence type="predicted"/>
<accession>A0ABU5DR20</accession>
<dbReference type="GO" id="GO:0016301">
    <property type="term" value="F:kinase activity"/>
    <property type="evidence" value="ECO:0007669"/>
    <property type="project" value="UniProtKB-KW"/>
</dbReference>
<feature type="domain" description="Signal transduction histidine kinase internal region" evidence="3">
    <location>
        <begin position="167"/>
        <end position="248"/>
    </location>
</feature>
<dbReference type="Pfam" id="PF06580">
    <property type="entry name" value="His_kinase"/>
    <property type="match status" value="1"/>
</dbReference>
<feature type="transmembrane region" description="Helical" evidence="1">
    <location>
        <begin position="48"/>
        <end position="70"/>
    </location>
</feature>
<dbReference type="PANTHER" id="PTHR34220:SF7">
    <property type="entry name" value="SENSOR HISTIDINE KINASE YPDA"/>
    <property type="match status" value="1"/>
</dbReference>
<keyword evidence="1" id="KW-1133">Transmembrane helix</keyword>
<evidence type="ECO:0000259" key="3">
    <source>
        <dbReference type="Pfam" id="PF06580"/>
    </source>
</evidence>
<keyword evidence="1" id="KW-0472">Membrane</keyword>
<dbReference type="Proteomes" id="UP001285263">
    <property type="component" value="Unassembled WGS sequence"/>
</dbReference>